<evidence type="ECO:0008006" key="7">
    <source>
        <dbReference type="Google" id="ProtNLM"/>
    </source>
</evidence>
<evidence type="ECO:0000256" key="4">
    <source>
        <dbReference type="ARBA" id="ARBA00023002"/>
    </source>
</evidence>
<dbReference type="GO" id="GO:0050660">
    <property type="term" value="F:flavin adenine dinucleotide binding"/>
    <property type="evidence" value="ECO:0007669"/>
    <property type="project" value="InterPro"/>
</dbReference>
<dbReference type="SUPFAM" id="SSF51905">
    <property type="entry name" value="FAD/NAD(P)-binding domain"/>
    <property type="match status" value="1"/>
</dbReference>
<proteinExistence type="inferred from homology"/>
<evidence type="ECO:0000313" key="5">
    <source>
        <dbReference type="EMBL" id="OCK78733.1"/>
    </source>
</evidence>
<dbReference type="EMBL" id="KV745043">
    <property type="protein sequence ID" value="OCK78733.1"/>
    <property type="molecule type" value="Genomic_DNA"/>
</dbReference>
<dbReference type="AlphaFoldDB" id="A0A8E2E7R4"/>
<dbReference type="InterPro" id="IPR020946">
    <property type="entry name" value="Flavin_mOase-like"/>
</dbReference>
<gene>
    <name evidence="5" type="ORF">K432DRAFT_301351</name>
</gene>
<keyword evidence="6" id="KW-1185">Reference proteome</keyword>
<dbReference type="GO" id="GO:0004499">
    <property type="term" value="F:N,N-dimethylaniline monooxygenase activity"/>
    <property type="evidence" value="ECO:0007669"/>
    <property type="project" value="InterPro"/>
</dbReference>
<dbReference type="Proteomes" id="UP000250266">
    <property type="component" value="Unassembled WGS sequence"/>
</dbReference>
<name>A0A8E2E7R4_9PEZI</name>
<evidence type="ECO:0000313" key="6">
    <source>
        <dbReference type="Proteomes" id="UP000250266"/>
    </source>
</evidence>
<dbReference type="Gene3D" id="3.50.50.60">
    <property type="entry name" value="FAD/NAD(P)-binding domain"/>
    <property type="match status" value="1"/>
</dbReference>
<reference evidence="5 6" key="1">
    <citation type="journal article" date="2016" name="Nat. Commun.">
        <title>Ectomycorrhizal ecology is imprinted in the genome of the dominant symbiotic fungus Cenococcum geophilum.</title>
        <authorList>
            <consortium name="DOE Joint Genome Institute"/>
            <person name="Peter M."/>
            <person name="Kohler A."/>
            <person name="Ohm R.A."/>
            <person name="Kuo A."/>
            <person name="Krutzmann J."/>
            <person name="Morin E."/>
            <person name="Arend M."/>
            <person name="Barry K.W."/>
            <person name="Binder M."/>
            <person name="Choi C."/>
            <person name="Clum A."/>
            <person name="Copeland A."/>
            <person name="Grisel N."/>
            <person name="Haridas S."/>
            <person name="Kipfer T."/>
            <person name="LaButti K."/>
            <person name="Lindquist E."/>
            <person name="Lipzen A."/>
            <person name="Maire R."/>
            <person name="Meier B."/>
            <person name="Mihaltcheva S."/>
            <person name="Molinier V."/>
            <person name="Murat C."/>
            <person name="Poggeler S."/>
            <person name="Quandt C.A."/>
            <person name="Sperisen C."/>
            <person name="Tritt A."/>
            <person name="Tisserant E."/>
            <person name="Crous P.W."/>
            <person name="Henrissat B."/>
            <person name="Nehls U."/>
            <person name="Egli S."/>
            <person name="Spatafora J.W."/>
            <person name="Grigoriev I.V."/>
            <person name="Martin F.M."/>
        </authorList>
    </citation>
    <scope>NUCLEOTIDE SEQUENCE [LARGE SCALE GENOMIC DNA]</scope>
    <source>
        <strain evidence="5 6">CBS 459.81</strain>
    </source>
</reference>
<dbReference type="OrthoDB" id="66881at2759"/>
<protein>
    <recommendedName>
        <fullName evidence="7">Flavin-containing monooxygenase</fullName>
    </recommendedName>
</protein>
<dbReference type="PANTHER" id="PTHR23023">
    <property type="entry name" value="DIMETHYLANILINE MONOOXYGENASE"/>
    <property type="match status" value="1"/>
</dbReference>
<dbReference type="Pfam" id="PF00743">
    <property type="entry name" value="FMO-like"/>
    <property type="match status" value="1"/>
</dbReference>
<keyword evidence="2" id="KW-0285">Flavoprotein</keyword>
<evidence type="ECO:0000256" key="3">
    <source>
        <dbReference type="ARBA" id="ARBA00022827"/>
    </source>
</evidence>
<evidence type="ECO:0000256" key="1">
    <source>
        <dbReference type="ARBA" id="ARBA00009183"/>
    </source>
</evidence>
<organism evidence="5 6">
    <name type="scientific">Lepidopterella palustris CBS 459.81</name>
    <dbReference type="NCBI Taxonomy" id="1314670"/>
    <lineage>
        <taxon>Eukaryota</taxon>
        <taxon>Fungi</taxon>
        <taxon>Dikarya</taxon>
        <taxon>Ascomycota</taxon>
        <taxon>Pezizomycotina</taxon>
        <taxon>Dothideomycetes</taxon>
        <taxon>Pleosporomycetidae</taxon>
        <taxon>Mytilinidiales</taxon>
        <taxon>Argynnaceae</taxon>
        <taxon>Lepidopterella</taxon>
    </lineage>
</organism>
<accession>A0A8E2E7R4</accession>
<keyword evidence="3" id="KW-0274">FAD</keyword>
<dbReference type="GO" id="GO:0050661">
    <property type="term" value="F:NADP binding"/>
    <property type="evidence" value="ECO:0007669"/>
    <property type="project" value="InterPro"/>
</dbReference>
<dbReference type="InterPro" id="IPR050346">
    <property type="entry name" value="FMO-like"/>
</dbReference>
<dbReference type="InterPro" id="IPR036188">
    <property type="entry name" value="FAD/NAD-bd_sf"/>
</dbReference>
<keyword evidence="4" id="KW-0560">Oxidoreductase</keyword>
<evidence type="ECO:0000256" key="2">
    <source>
        <dbReference type="ARBA" id="ARBA00022630"/>
    </source>
</evidence>
<sequence length="106" mass="11444">MLTPKITAIGAGVVGLSALKNLLEAGLNAICLDERDSIGGFWKFTSADQASASLTIKMPPFPTKSQVQDCLEAYAKDFDPLQHIHLSTTAAIIRRNSDDSKWIIAL</sequence>
<comment type="similarity">
    <text evidence="1">Belongs to the FMO family.</text>
</comment>